<evidence type="ECO:0000256" key="1">
    <source>
        <dbReference type="SAM" id="SignalP"/>
    </source>
</evidence>
<keyword evidence="1" id="KW-0732">Signal</keyword>
<name>A0A0C9R3E0_AMBAM</name>
<organism evidence="2">
    <name type="scientific">Amblyomma americanum</name>
    <name type="common">Lone star tick</name>
    <dbReference type="NCBI Taxonomy" id="6943"/>
    <lineage>
        <taxon>Eukaryota</taxon>
        <taxon>Metazoa</taxon>
        <taxon>Ecdysozoa</taxon>
        <taxon>Arthropoda</taxon>
        <taxon>Chelicerata</taxon>
        <taxon>Arachnida</taxon>
        <taxon>Acari</taxon>
        <taxon>Parasitiformes</taxon>
        <taxon>Ixodida</taxon>
        <taxon>Ixodoidea</taxon>
        <taxon>Ixodidae</taxon>
        <taxon>Amblyomminae</taxon>
        <taxon>Amblyomma</taxon>
    </lineage>
</organism>
<dbReference type="EMBL" id="GBZX01001235">
    <property type="protein sequence ID" value="JAG91505.1"/>
    <property type="molecule type" value="mRNA"/>
</dbReference>
<feature type="signal peptide" evidence="1">
    <location>
        <begin position="1"/>
        <end position="24"/>
    </location>
</feature>
<evidence type="ECO:0000313" key="2">
    <source>
        <dbReference type="EMBL" id="JAG91505.1"/>
    </source>
</evidence>
<dbReference type="AlphaFoldDB" id="A0A0C9R3E0"/>
<reference evidence="2" key="1">
    <citation type="journal article" date="2015" name="PLoS ONE">
        <title>An Insight into the Sialome of the Lone Star Tick, Amblyomma americanum, with a Glimpse on Its Time Dependent Gene Expression.</title>
        <authorList>
            <person name="Karim S."/>
            <person name="Ribeiro J.M."/>
        </authorList>
    </citation>
    <scope>NUCLEOTIDE SEQUENCE</scope>
    <source>
        <tissue evidence="2">Salivary gland</tissue>
    </source>
</reference>
<feature type="chain" id="PRO_5002201651" evidence="1">
    <location>
        <begin position="25"/>
        <end position="70"/>
    </location>
</feature>
<sequence>MQRYLAVAVILLLCMQSLMPRVEGCNPKNRPPKNRKHPCVADVCGKGGSCGGSCRCTGNDNPWCNGYCTL</sequence>
<proteinExistence type="evidence at transcript level"/>
<protein>
    <submittedName>
        <fullName evidence="2">Putative secreted protein</fullName>
    </submittedName>
</protein>
<accession>A0A0C9R3E0</accession>